<dbReference type="Proteomes" id="UP000277582">
    <property type="component" value="Unassembled WGS sequence"/>
</dbReference>
<dbReference type="EMBL" id="RCOS01000066">
    <property type="protein sequence ID" value="RSN75920.1"/>
    <property type="molecule type" value="Genomic_DNA"/>
</dbReference>
<dbReference type="GO" id="GO:0051539">
    <property type="term" value="F:4 iron, 4 sulfur cluster binding"/>
    <property type="evidence" value="ECO:0007669"/>
    <property type="project" value="TreeGrafter"/>
</dbReference>
<name>A0A429GPV6_9CREN</name>
<comment type="subunit">
    <text evidence="8">Homodimer.</text>
</comment>
<evidence type="ECO:0000256" key="1">
    <source>
        <dbReference type="ARBA" id="ARBA00022723"/>
    </source>
</evidence>
<dbReference type="GO" id="GO:0140663">
    <property type="term" value="F:ATP-dependent FeS chaperone activity"/>
    <property type="evidence" value="ECO:0007669"/>
    <property type="project" value="InterPro"/>
</dbReference>
<dbReference type="InterPro" id="IPR027417">
    <property type="entry name" value="P-loop_NTPase"/>
</dbReference>
<dbReference type="Gene3D" id="3.40.50.300">
    <property type="entry name" value="P-loop containing nucleotide triphosphate hydrolases"/>
    <property type="match status" value="1"/>
</dbReference>
<dbReference type="HAMAP" id="MF_02040">
    <property type="entry name" value="Mrp_NBP35"/>
    <property type="match status" value="1"/>
</dbReference>
<dbReference type="GO" id="GO:0005524">
    <property type="term" value="F:ATP binding"/>
    <property type="evidence" value="ECO:0007669"/>
    <property type="project" value="UniProtKB-UniRule"/>
</dbReference>
<dbReference type="InterPro" id="IPR033756">
    <property type="entry name" value="YlxH/NBP35"/>
</dbReference>
<evidence type="ECO:0000313" key="11">
    <source>
        <dbReference type="Proteomes" id="UP000277582"/>
    </source>
</evidence>
<comment type="function">
    <text evidence="6 8">Binds and transfers iron-sulfur (Fe-S) clusters to target apoproteins. Can hydrolyze ATP.</text>
</comment>
<dbReference type="Pfam" id="PF10609">
    <property type="entry name" value="ParA"/>
    <property type="match status" value="1"/>
</dbReference>
<evidence type="ECO:0000313" key="9">
    <source>
        <dbReference type="EMBL" id="RSN75920.1"/>
    </source>
</evidence>
<gene>
    <name evidence="9" type="ORF">D6D85_05125</name>
    <name evidence="10" type="ORF">EF810_02715</name>
</gene>
<dbReference type="AlphaFoldDB" id="A0A429GPV6"/>
<dbReference type="FunFam" id="3.40.50.300:FF:001119">
    <property type="entry name" value="Iron-sulfur cluster carrier protein"/>
    <property type="match status" value="1"/>
</dbReference>
<organism evidence="9 11">
    <name type="scientific">Candidatus Methanodesulfokora washburnensis</name>
    <dbReference type="NCBI Taxonomy" id="2478471"/>
    <lineage>
        <taxon>Archaea</taxon>
        <taxon>Thermoproteota</taxon>
        <taxon>Candidatus Korarchaeia</taxon>
        <taxon>Candidatus Korarchaeia incertae sedis</taxon>
        <taxon>Candidatus Methanodesulfokora</taxon>
    </lineage>
</organism>
<evidence type="ECO:0000256" key="3">
    <source>
        <dbReference type="ARBA" id="ARBA00022840"/>
    </source>
</evidence>
<keyword evidence="2 8" id="KW-0547">Nucleotide-binding</keyword>
<sequence length="270" mass="29849">MAEGRIQLKPPRKPENIRHIVAVMSGKGGVGKTTVAVNLAAAFFRLGRRVSIFDADITGPNVVKALGAEGGQLTVFNDKIVPYKAHGGIGVVSMAFLVGEGEPIIWRGPLKIKAIQQLFDQTDWGYLDWLIIDLPPGTSDEPLSIMQDLSLDGVIIVTTPQRLALLDVERAINMVKRLDRRVLGIIENMSYFICPGDVKVQMFGGNWTDEVAMRTNVPVLGRLPFDPSAAWMTDEGKPFVLFKPESEMSAEMMRIAEKLENMLEEKESQK</sequence>
<dbReference type="OrthoDB" id="8297at2157"/>
<evidence type="ECO:0000313" key="10">
    <source>
        <dbReference type="EMBL" id="RZN62486.1"/>
    </source>
</evidence>
<reference evidence="10 12" key="2">
    <citation type="journal article" date="2019" name="Nat. Microbiol.">
        <title>Wide diversity of methane and short-chain alkane metabolisms in uncultured archaea.</title>
        <authorList>
            <person name="Borrel G."/>
            <person name="Adam P.S."/>
            <person name="McKay L.J."/>
            <person name="Chen L.X."/>
            <person name="Sierra-Garcia I.N."/>
            <person name="Sieber C.M."/>
            <person name="Letourneur Q."/>
            <person name="Ghozlane A."/>
            <person name="Andersen G.L."/>
            <person name="Li W.J."/>
            <person name="Hallam S.J."/>
            <person name="Muyzer G."/>
            <person name="de Oliveira V.M."/>
            <person name="Inskeep W.P."/>
            <person name="Banfield J.F."/>
            <person name="Gribaldo S."/>
        </authorList>
    </citation>
    <scope>NUCLEOTIDE SEQUENCE [LARGE SCALE GENOMIC DNA]</scope>
    <source>
        <strain evidence="10">NM4</strain>
    </source>
</reference>
<dbReference type="CDD" id="cd02037">
    <property type="entry name" value="Mrp_NBP35"/>
    <property type="match status" value="1"/>
</dbReference>
<dbReference type="InterPro" id="IPR019591">
    <property type="entry name" value="Mrp/NBP35_ATP-bd"/>
</dbReference>
<evidence type="ECO:0000256" key="5">
    <source>
        <dbReference type="ARBA" id="ARBA00023014"/>
    </source>
</evidence>
<evidence type="ECO:0000256" key="7">
    <source>
        <dbReference type="ARBA" id="ARBA00074706"/>
    </source>
</evidence>
<dbReference type="GO" id="GO:0016887">
    <property type="term" value="F:ATP hydrolysis activity"/>
    <property type="evidence" value="ECO:0007669"/>
    <property type="project" value="UniProtKB-UniRule"/>
</dbReference>
<evidence type="ECO:0000313" key="12">
    <source>
        <dbReference type="Proteomes" id="UP000316217"/>
    </source>
</evidence>
<reference evidence="9 11" key="1">
    <citation type="submission" date="2018-10" db="EMBL/GenBank/DDBJ databases">
        <title>Co-occurring genomic capacity for anaerobic methane metabolism and dissimilatory sulfite reduction discovered in the Korarchaeota.</title>
        <authorList>
            <person name="Mckay L.J."/>
            <person name="Dlakic M."/>
            <person name="Fields M.W."/>
            <person name="Delmont T.O."/>
            <person name="Eren A.M."/>
            <person name="Jay Z.J."/>
            <person name="Klingelsmith K.B."/>
            <person name="Rusch D.B."/>
            <person name="Inskeep W.P."/>
        </authorList>
    </citation>
    <scope>NUCLEOTIDE SEQUENCE [LARGE SCALE GENOMIC DNA]</scope>
    <source>
        <strain evidence="9 11">MDKW</strain>
    </source>
</reference>
<evidence type="ECO:0000256" key="6">
    <source>
        <dbReference type="ARBA" id="ARBA00058094"/>
    </source>
</evidence>
<protein>
    <recommendedName>
        <fullName evidence="7 8">Iron-sulfur cluster carrier protein</fullName>
    </recommendedName>
</protein>
<dbReference type="PANTHER" id="PTHR42961">
    <property type="entry name" value="IRON-SULFUR PROTEIN NUBPL"/>
    <property type="match status" value="1"/>
</dbReference>
<dbReference type="GO" id="GO:0016226">
    <property type="term" value="P:iron-sulfur cluster assembly"/>
    <property type="evidence" value="ECO:0007669"/>
    <property type="project" value="InterPro"/>
</dbReference>
<dbReference type="EMBL" id="RXII01000046">
    <property type="protein sequence ID" value="RZN62486.1"/>
    <property type="molecule type" value="Genomic_DNA"/>
</dbReference>
<dbReference type="InterPro" id="IPR044304">
    <property type="entry name" value="NUBPL-like"/>
</dbReference>
<dbReference type="PANTHER" id="PTHR42961:SF2">
    <property type="entry name" value="IRON-SULFUR PROTEIN NUBPL"/>
    <property type="match status" value="1"/>
</dbReference>
<keyword evidence="11" id="KW-1185">Reference proteome</keyword>
<evidence type="ECO:0000256" key="2">
    <source>
        <dbReference type="ARBA" id="ARBA00022741"/>
    </source>
</evidence>
<keyword evidence="3 8" id="KW-0067">ATP-binding</keyword>
<dbReference type="RefSeq" id="WP_125670956.1">
    <property type="nucleotide sequence ID" value="NZ_RCOS01000066.1"/>
</dbReference>
<keyword evidence="4 8" id="KW-0408">Iron</keyword>
<comment type="similarity">
    <text evidence="8">Belongs to the Mrp/NBP35 ATP-binding proteins family.</text>
</comment>
<keyword evidence="5 8" id="KW-0411">Iron-sulfur</keyword>
<dbReference type="SUPFAM" id="SSF52540">
    <property type="entry name" value="P-loop containing nucleoside triphosphate hydrolases"/>
    <property type="match status" value="1"/>
</dbReference>
<keyword evidence="1 8" id="KW-0479">Metal-binding</keyword>
<dbReference type="Proteomes" id="UP000316217">
    <property type="component" value="Unassembled WGS sequence"/>
</dbReference>
<accession>A0A429GPV6</accession>
<dbReference type="GO" id="GO:0046872">
    <property type="term" value="F:metal ion binding"/>
    <property type="evidence" value="ECO:0007669"/>
    <property type="project" value="UniProtKB-KW"/>
</dbReference>
<comment type="caution">
    <text evidence="9">The sequence shown here is derived from an EMBL/GenBank/DDBJ whole genome shotgun (WGS) entry which is preliminary data.</text>
</comment>
<evidence type="ECO:0000256" key="4">
    <source>
        <dbReference type="ARBA" id="ARBA00023004"/>
    </source>
</evidence>
<feature type="binding site" evidence="8">
    <location>
        <begin position="26"/>
        <end position="33"/>
    </location>
    <ligand>
        <name>ATP</name>
        <dbReference type="ChEBI" id="CHEBI:30616"/>
    </ligand>
</feature>
<proteinExistence type="inferred from homology"/>
<evidence type="ECO:0000256" key="8">
    <source>
        <dbReference type="HAMAP-Rule" id="MF_02040"/>
    </source>
</evidence>
<keyword evidence="8" id="KW-0378">Hydrolase</keyword>